<dbReference type="EMBL" id="JBHUOM010000023">
    <property type="protein sequence ID" value="MFD2936195.1"/>
    <property type="molecule type" value="Genomic_DNA"/>
</dbReference>
<reference evidence="3" key="1">
    <citation type="journal article" date="2019" name="Int. J. Syst. Evol. Microbiol.">
        <title>The Global Catalogue of Microorganisms (GCM) 10K type strain sequencing project: providing services to taxonomists for standard genome sequencing and annotation.</title>
        <authorList>
            <consortium name="The Broad Institute Genomics Platform"/>
            <consortium name="The Broad Institute Genome Sequencing Center for Infectious Disease"/>
            <person name="Wu L."/>
            <person name="Ma J."/>
        </authorList>
    </citation>
    <scope>NUCLEOTIDE SEQUENCE [LARGE SCALE GENOMIC DNA]</scope>
    <source>
        <strain evidence="3">KCTC 52490</strain>
    </source>
</reference>
<evidence type="ECO:0000256" key="1">
    <source>
        <dbReference type="SAM" id="Phobius"/>
    </source>
</evidence>
<evidence type="ECO:0000313" key="3">
    <source>
        <dbReference type="Proteomes" id="UP001597512"/>
    </source>
</evidence>
<protein>
    <recommendedName>
        <fullName evidence="4">Two-component sensor histidine kinase</fullName>
    </recommendedName>
</protein>
<evidence type="ECO:0000313" key="2">
    <source>
        <dbReference type="EMBL" id="MFD2936195.1"/>
    </source>
</evidence>
<comment type="caution">
    <text evidence="2">The sequence shown here is derived from an EMBL/GenBank/DDBJ whole genome shotgun (WGS) entry which is preliminary data.</text>
</comment>
<proteinExistence type="predicted"/>
<dbReference type="Proteomes" id="UP001597512">
    <property type="component" value="Unassembled WGS sequence"/>
</dbReference>
<feature type="transmembrane region" description="Helical" evidence="1">
    <location>
        <begin position="7"/>
        <end position="30"/>
    </location>
</feature>
<keyword evidence="3" id="KW-1185">Reference proteome</keyword>
<dbReference type="RefSeq" id="WP_381504781.1">
    <property type="nucleotide sequence ID" value="NZ_JBHUOM010000023.1"/>
</dbReference>
<name>A0ABW6ALA8_9BACT</name>
<organism evidence="2 3">
    <name type="scientific">Spirosoma flavum</name>
    <dbReference type="NCBI Taxonomy" id="2048557"/>
    <lineage>
        <taxon>Bacteria</taxon>
        <taxon>Pseudomonadati</taxon>
        <taxon>Bacteroidota</taxon>
        <taxon>Cytophagia</taxon>
        <taxon>Cytophagales</taxon>
        <taxon>Cytophagaceae</taxon>
        <taxon>Spirosoma</taxon>
    </lineage>
</organism>
<keyword evidence="1" id="KW-0472">Membrane</keyword>
<evidence type="ECO:0008006" key="4">
    <source>
        <dbReference type="Google" id="ProtNLM"/>
    </source>
</evidence>
<keyword evidence="1" id="KW-1133">Transmembrane helix</keyword>
<sequence>MTLRTQLSLTFIAVVSPILLLLLVNFYYYFSLSKQEDFLTKLKSRGIPMTHLLLEKQSINEPLLRRIDKDTYTAYSDRRVAIHDQRNNLLYDSGELDNREHLVPAFLITLTLLDQIGQQHEVALKDSRHLG</sequence>
<gene>
    <name evidence="2" type="ORF">ACFS25_20610</name>
</gene>
<accession>A0ABW6ALA8</accession>
<keyword evidence="1" id="KW-0812">Transmembrane</keyword>